<dbReference type="AlphaFoldDB" id="A0A2B7YEK8"/>
<dbReference type="PANTHER" id="PTHR21494:SF0">
    <property type="entry name" value="ACTIVATING SIGNAL COINTEGRATOR 1 COMPLEX SUBUNIT 2"/>
    <property type="match status" value="1"/>
</dbReference>
<keyword evidence="4" id="KW-1185">Reference proteome</keyword>
<feature type="compositionally biased region" description="Polar residues" evidence="1">
    <location>
        <begin position="533"/>
        <end position="543"/>
    </location>
</feature>
<feature type="compositionally biased region" description="Low complexity" evidence="1">
    <location>
        <begin position="409"/>
        <end position="434"/>
    </location>
</feature>
<feature type="domain" description="CUE" evidence="2">
    <location>
        <begin position="342"/>
        <end position="385"/>
    </location>
</feature>
<comment type="caution">
    <text evidence="3">The sequence shown here is derived from an EMBL/GenBank/DDBJ whole genome shotgun (WGS) entry which is preliminary data.</text>
</comment>
<sequence length="718" mass="77168">MATTPQSLPPLAPVPPAEIRKLIPNPEWPACLDAWIALAELRLNLSQPDFNLSVSQDESTSSFLCSYMQNARALFAPSATPDGTGVEARSVTLRRLCFLLSRRLLLEVQPTPPELLEWPFISAFCDIYHSSSATKALLLEVWAKYGEALTLSIENGKAIVMKQLSLPGISKSAEAGQNLQTLTLLAFTLPAAGSILMTGSDYLDTLFDAYKNYQKNASLRKALVANVYVGFTSLLKLEPPVVSLLLDQLYSLKAAAKVDVGGVPREPTLLSDLVCSTNLLSRLEATLASTPQKRSGSLLASLRVYQAECSSFHTRYQRARRRDKGKGRAVETDTGTSEIHIHKMSLITQIQDLFPNLGSAYISKLLDNYADDVETVISHLLEGSLPPHLRDLDETAQLPPSGPPTTHFSPRATPFTPASASPALQPTADTAAAAAPPPTMPSRKNVFDNDAFDRLTISPANLHIGRANPSLTTEDILADRSDHTAKKAAILSALAAFDSDDDERDDTYDLADVGGTVDSLPPGTDADADITMDRQQPPTESNDTKLYTLYKTNPSLFARDAPTRRSPHRANLRRETGMTDEAIEGWALMLSRDPKRAARFERNIQLAGAGGPAQHQQVDLPSTAYRRSAAAEAEDEDEIDSSGPGFNARGGGRGGRGRGGGGGGGRGRGGAGNVAGPSSGDKDTALARQRKDANKSSRANHNRRDQRAKKMARGGGGL</sequence>
<dbReference type="SMART" id="SM00546">
    <property type="entry name" value="CUE"/>
    <property type="match status" value="1"/>
</dbReference>
<dbReference type="Gene3D" id="1.10.8.10">
    <property type="entry name" value="DNA helicase RuvA subunit, C-terminal domain"/>
    <property type="match status" value="1"/>
</dbReference>
<evidence type="ECO:0000256" key="1">
    <source>
        <dbReference type="SAM" id="MobiDB-lite"/>
    </source>
</evidence>
<dbReference type="InterPro" id="IPR003892">
    <property type="entry name" value="CUE"/>
</dbReference>
<feature type="compositionally biased region" description="Basic and acidic residues" evidence="1">
    <location>
        <begin position="680"/>
        <end position="695"/>
    </location>
</feature>
<dbReference type="PANTHER" id="PTHR21494">
    <property type="entry name" value="ACTIVATING SIGNAL COINTEGRATOR 1 COMPLEX SUBUNIT 2 ASC-1 COMPLEX SUBUNIT P100"/>
    <property type="match status" value="1"/>
</dbReference>
<protein>
    <recommendedName>
        <fullName evidence="2">CUE domain-containing protein</fullName>
    </recommendedName>
</protein>
<feature type="region of interest" description="Disordered" evidence="1">
    <location>
        <begin position="625"/>
        <end position="718"/>
    </location>
</feature>
<feature type="region of interest" description="Disordered" evidence="1">
    <location>
        <begin position="515"/>
        <end position="543"/>
    </location>
</feature>
<dbReference type="InterPro" id="IPR009060">
    <property type="entry name" value="UBA-like_sf"/>
</dbReference>
<dbReference type="GO" id="GO:0043130">
    <property type="term" value="F:ubiquitin binding"/>
    <property type="evidence" value="ECO:0007669"/>
    <property type="project" value="InterPro"/>
</dbReference>
<dbReference type="Pfam" id="PF02845">
    <property type="entry name" value="CUE"/>
    <property type="match status" value="1"/>
</dbReference>
<dbReference type="OrthoDB" id="5577209at2759"/>
<feature type="region of interest" description="Disordered" evidence="1">
    <location>
        <begin position="390"/>
        <end position="444"/>
    </location>
</feature>
<proteinExistence type="predicted"/>
<evidence type="ECO:0000259" key="2">
    <source>
        <dbReference type="PROSITE" id="PS51140"/>
    </source>
</evidence>
<reference evidence="3 4" key="1">
    <citation type="submission" date="2017-10" db="EMBL/GenBank/DDBJ databases">
        <title>Comparative genomics in systemic dimorphic fungi from Ajellomycetaceae.</title>
        <authorList>
            <person name="Munoz J.F."/>
            <person name="Mcewen J.G."/>
            <person name="Clay O.K."/>
            <person name="Cuomo C.A."/>
        </authorList>
    </citation>
    <scope>NUCLEOTIDE SEQUENCE [LARGE SCALE GENOMIC DNA]</scope>
    <source>
        <strain evidence="3 4">UAMH7299</strain>
    </source>
</reference>
<organism evidence="3 4">
    <name type="scientific">Polytolypa hystricis (strain UAMH7299)</name>
    <dbReference type="NCBI Taxonomy" id="1447883"/>
    <lineage>
        <taxon>Eukaryota</taxon>
        <taxon>Fungi</taxon>
        <taxon>Dikarya</taxon>
        <taxon>Ascomycota</taxon>
        <taxon>Pezizomycotina</taxon>
        <taxon>Eurotiomycetes</taxon>
        <taxon>Eurotiomycetidae</taxon>
        <taxon>Onygenales</taxon>
        <taxon>Onygenales incertae sedis</taxon>
        <taxon>Polytolypa</taxon>
    </lineage>
</organism>
<evidence type="ECO:0000313" key="4">
    <source>
        <dbReference type="Proteomes" id="UP000224634"/>
    </source>
</evidence>
<dbReference type="SUPFAM" id="SSF46934">
    <property type="entry name" value="UBA-like"/>
    <property type="match status" value="1"/>
</dbReference>
<accession>A0A2B7YEK8</accession>
<feature type="compositionally biased region" description="Basic residues" evidence="1">
    <location>
        <begin position="698"/>
        <end position="712"/>
    </location>
</feature>
<gene>
    <name evidence="3" type="ORF">AJ80_04065</name>
</gene>
<evidence type="ECO:0000313" key="3">
    <source>
        <dbReference type="EMBL" id="PGH19312.1"/>
    </source>
</evidence>
<dbReference type="EMBL" id="PDNA01000049">
    <property type="protein sequence ID" value="PGH19312.1"/>
    <property type="molecule type" value="Genomic_DNA"/>
</dbReference>
<feature type="compositionally biased region" description="Gly residues" evidence="1">
    <location>
        <begin position="648"/>
        <end position="673"/>
    </location>
</feature>
<dbReference type="PROSITE" id="PS51140">
    <property type="entry name" value="CUE"/>
    <property type="match status" value="1"/>
</dbReference>
<dbReference type="CDD" id="cd14364">
    <property type="entry name" value="CUE_ASCC2"/>
    <property type="match status" value="1"/>
</dbReference>
<dbReference type="InterPro" id="IPR052586">
    <property type="entry name" value="ASCC2"/>
</dbReference>
<dbReference type="Proteomes" id="UP000224634">
    <property type="component" value="Unassembled WGS sequence"/>
</dbReference>
<dbReference type="InterPro" id="IPR041800">
    <property type="entry name" value="ASCC2_CUE"/>
</dbReference>
<name>A0A2B7YEK8_POLH7</name>